<accession>A0ACC1B1V6</accession>
<keyword evidence="2" id="KW-1185">Reference proteome</keyword>
<name>A0ACC1B1V6_9ROSI</name>
<evidence type="ECO:0000313" key="2">
    <source>
        <dbReference type="Proteomes" id="UP001164250"/>
    </source>
</evidence>
<reference evidence="2" key="1">
    <citation type="journal article" date="2023" name="G3 (Bethesda)">
        <title>Genome assembly and association tests identify interacting loci associated with vigor, precocity, and sex in interspecific pistachio rootstocks.</title>
        <authorList>
            <person name="Palmer W."/>
            <person name="Jacygrad E."/>
            <person name="Sagayaradj S."/>
            <person name="Cavanaugh K."/>
            <person name="Han R."/>
            <person name="Bertier L."/>
            <person name="Beede B."/>
            <person name="Kafkas S."/>
            <person name="Golino D."/>
            <person name="Preece J."/>
            <person name="Michelmore R."/>
        </authorList>
    </citation>
    <scope>NUCLEOTIDE SEQUENCE [LARGE SCALE GENOMIC DNA]</scope>
</reference>
<dbReference type="EMBL" id="CM047903">
    <property type="protein sequence ID" value="KAJ0092927.1"/>
    <property type="molecule type" value="Genomic_DNA"/>
</dbReference>
<comment type="caution">
    <text evidence="1">The sequence shown here is derived from an EMBL/GenBank/DDBJ whole genome shotgun (WGS) entry which is preliminary data.</text>
</comment>
<organism evidence="1 2">
    <name type="scientific">Pistacia atlantica</name>
    <dbReference type="NCBI Taxonomy" id="434234"/>
    <lineage>
        <taxon>Eukaryota</taxon>
        <taxon>Viridiplantae</taxon>
        <taxon>Streptophyta</taxon>
        <taxon>Embryophyta</taxon>
        <taxon>Tracheophyta</taxon>
        <taxon>Spermatophyta</taxon>
        <taxon>Magnoliopsida</taxon>
        <taxon>eudicotyledons</taxon>
        <taxon>Gunneridae</taxon>
        <taxon>Pentapetalae</taxon>
        <taxon>rosids</taxon>
        <taxon>malvids</taxon>
        <taxon>Sapindales</taxon>
        <taxon>Anacardiaceae</taxon>
        <taxon>Pistacia</taxon>
    </lineage>
</organism>
<protein>
    <submittedName>
        <fullName evidence="1">Uncharacterized protein</fullName>
    </submittedName>
</protein>
<evidence type="ECO:0000313" key="1">
    <source>
        <dbReference type="EMBL" id="KAJ0092927.1"/>
    </source>
</evidence>
<sequence length="334" mass="38201">MVLFIPCLQQEGNSKIKTVSQGQSACLDLAPLQIHVSFINNMDTEDSSELPNFSLLNNTNASDSIEAAILRGRDALPSHFLFKIESFSLLEHSIDIYRTSQFEAGGFKWRLLIYPTGDSSKNAENHISIYLELMETSSLPAGWEVNVIFNFLIFNQLQDKYDSLQDGRVRRYHAMKTKWGITKFIDLKAFHNPLKGYLIDDTCVFGAEVFVVKSTFKGECLSMIKEPATCYHLWEITEFSTLLDEKYLSEPFGDYNWRISLYPNGHAEGKGNSISIFLSLYKESIPPSTKLFVKSILRVKDQTKENHVNIICEIPYRLTSSRAYDNIVFFSYIN</sequence>
<dbReference type="Proteomes" id="UP001164250">
    <property type="component" value="Chromosome 7"/>
</dbReference>
<proteinExistence type="predicted"/>
<gene>
    <name evidence="1" type="ORF">Patl1_27028</name>
</gene>